<dbReference type="Pfam" id="PF15609">
    <property type="entry name" value="PRTase_2"/>
    <property type="match status" value="1"/>
</dbReference>
<dbReference type="InterPro" id="IPR000836">
    <property type="entry name" value="PRTase_dom"/>
</dbReference>
<dbReference type="OrthoDB" id="7849158at2"/>
<dbReference type="RefSeq" id="WP_147057890.1">
    <property type="nucleotide sequence ID" value="NZ_CP042437.1"/>
</dbReference>
<evidence type="ECO:0000259" key="1">
    <source>
        <dbReference type="Pfam" id="PF15609"/>
    </source>
</evidence>
<dbReference type="CDD" id="cd06223">
    <property type="entry name" value="PRTases_typeI"/>
    <property type="match status" value="1"/>
</dbReference>
<evidence type="ECO:0000313" key="3">
    <source>
        <dbReference type="Proteomes" id="UP000321362"/>
    </source>
</evidence>
<protein>
    <recommendedName>
        <fullName evidence="1">Orotate phosphoribosyltransferase-like domain-containing protein</fullName>
    </recommendedName>
</protein>
<dbReference type="Proteomes" id="UP000321362">
    <property type="component" value="Chromosome"/>
</dbReference>
<sequence>MFDLNTRKLIIINDVVTTGSTTCAIIEAILKVYPNADITVFSLAWTLTAKQQEYLRQLE</sequence>
<dbReference type="EMBL" id="CP042437">
    <property type="protein sequence ID" value="QEC78851.1"/>
    <property type="molecule type" value="Genomic_DNA"/>
</dbReference>
<dbReference type="KEGG" id="mgk:FSB76_23945"/>
<proteinExistence type="predicted"/>
<dbReference type="InterPro" id="IPR029057">
    <property type="entry name" value="PRTase-like"/>
</dbReference>
<keyword evidence="3" id="KW-1185">Reference proteome</keyword>
<name>A0A5B8W5A8_9SPHI</name>
<feature type="domain" description="Orotate phosphoribosyltransferase-like" evidence="1">
    <location>
        <begin position="5"/>
        <end position="57"/>
    </location>
</feature>
<gene>
    <name evidence="2" type="ORF">FSB76_23945</name>
</gene>
<dbReference type="AlphaFoldDB" id="A0A5B8W5A8"/>
<organism evidence="2 3">
    <name type="scientific">Mucilaginibacter ginsenosidivorax</name>
    <dbReference type="NCBI Taxonomy" id="862126"/>
    <lineage>
        <taxon>Bacteria</taxon>
        <taxon>Pseudomonadati</taxon>
        <taxon>Bacteroidota</taxon>
        <taxon>Sphingobacteriia</taxon>
        <taxon>Sphingobacteriales</taxon>
        <taxon>Sphingobacteriaceae</taxon>
        <taxon>Mucilaginibacter</taxon>
    </lineage>
</organism>
<reference evidence="2 3" key="1">
    <citation type="journal article" date="2013" name="J. Microbiol.">
        <title>Mucilaginibacter ginsenosidivorax sp. nov., with ginsenoside converting activity isolated from sediment.</title>
        <authorList>
            <person name="Kim J.K."/>
            <person name="Choi T.E."/>
            <person name="Liu Q.M."/>
            <person name="Park H.Y."/>
            <person name="Yi T.H."/>
            <person name="Yoon M.H."/>
            <person name="Kim S.C."/>
            <person name="Im W.T."/>
        </authorList>
    </citation>
    <scope>NUCLEOTIDE SEQUENCE [LARGE SCALE GENOMIC DNA]</scope>
    <source>
        <strain evidence="2 3">KHI28</strain>
    </source>
</reference>
<dbReference type="Gene3D" id="3.40.50.2020">
    <property type="match status" value="1"/>
</dbReference>
<dbReference type="SUPFAM" id="SSF53271">
    <property type="entry name" value="PRTase-like"/>
    <property type="match status" value="1"/>
</dbReference>
<accession>A0A5B8W5A8</accession>
<evidence type="ECO:0000313" key="2">
    <source>
        <dbReference type="EMBL" id="QEC78851.1"/>
    </source>
</evidence>
<dbReference type="InterPro" id="IPR041688">
    <property type="entry name" value="PRTase_2"/>
</dbReference>